<evidence type="ECO:0000256" key="1">
    <source>
        <dbReference type="ARBA" id="ARBA00001933"/>
    </source>
</evidence>
<comment type="cofactor">
    <cofactor evidence="1">
        <name>pyridoxal 5'-phosphate</name>
        <dbReference type="ChEBI" id="CHEBI:597326"/>
    </cofactor>
</comment>
<reference evidence="4 5" key="1">
    <citation type="submission" date="2018-06" db="EMBL/GenBank/DDBJ databases">
        <title>Draft Genome Sequence of a Novel Marine Bacterium Related to the Verrucomicrobia.</title>
        <authorList>
            <person name="Vosseberg J."/>
            <person name="Martijn J."/>
            <person name="Ettema T.J.G."/>
        </authorList>
    </citation>
    <scope>NUCLEOTIDE SEQUENCE [LARGE SCALE GENOMIC DNA]</scope>
    <source>
        <strain evidence="4">TARA_B100001123</strain>
    </source>
</reference>
<accession>A0A2Z4AFA2</accession>
<evidence type="ECO:0000259" key="3">
    <source>
        <dbReference type="Pfam" id="PF00155"/>
    </source>
</evidence>
<dbReference type="GO" id="GO:0016746">
    <property type="term" value="F:acyltransferase activity"/>
    <property type="evidence" value="ECO:0007669"/>
    <property type="project" value="UniProtKB-KW"/>
</dbReference>
<dbReference type="InterPro" id="IPR015424">
    <property type="entry name" value="PyrdxlP-dep_Trfase"/>
</dbReference>
<dbReference type="EC" id="2.3.2.-" evidence="4"/>
<dbReference type="PANTHER" id="PTHR13693">
    <property type="entry name" value="CLASS II AMINOTRANSFERASE/8-AMINO-7-OXONONANOATE SYNTHASE"/>
    <property type="match status" value="1"/>
</dbReference>
<evidence type="ECO:0000256" key="2">
    <source>
        <dbReference type="ARBA" id="ARBA00022679"/>
    </source>
</evidence>
<dbReference type="Pfam" id="PF00155">
    <property type="entry name" value="Aminotran_1_2"/>
    <property type="match status" value="1"/>
</dbReference>
<keyword evidence="2 4" id="KW-0808">Transferase</keyword>
<dbReference type="EMBL" id="CP029803">
    <property type="protein sequence ID" value="AWT61053.1"/>
    <property type="molecule type" value="Genomic_DNA"/>
</dbReference>
<gene>
    <name evidence="4" type="primary">pigH</name>
    <name evidence="4" type="ORF">DF168_02279</name>
</gene>
<protein>
    <submittedName>
        <fullName evidence="4">4-hydroxy-2,2'-bipyrrole-5-methanol synthase PigH</fullName>
        <ecNumber evidence="4">2.3.2.-</ecNumber>
    </submittedName>
</protein>
<dbReference type="InterPro" id="IPR015422">
    <property type="entry name" value="PyrdxlP-dep_Trfase_small"/>
</dbReference>
<dbReference type="PANTHER" id="PTHR13693:SF3">
    <property type="entry name" value="LD36009P"/>
    <property type="match status" value="1"/>
</dbReference>
<dbReference type="Gene3D" id="3.40.640.10">
    <property type="entry name" value="Type I PLP-dependent aspartate aminotransferase-like (Major domain)"/>
    <property type="match status" value="1"/>
</dbReference>
<feature type="domain" description="Aminotransferase class I/classII large" evidence="3">
    <location>
        <begin position="60"/>
        <end position="401"/>
    </location>
</feature>
<dbReference type="KEGG" id="mtar:DF168_02279"/>
<sequence length="408" mass="44960">MSSLQLDAVPLSPAQTSEELCSIFKRCRDDDTTKLRLKYNPWYHTIEKQMGSRVIVDGREMIMLSSNDYLGLTNHPKVLEAGKKALDRWGSSTTGSRLANGSRRYHIDLETKLAEFLGKEDCHVSTAGYLSCMSAVATYASKGDLILVDRNVHSSLWCGITQTGAKVERFSHNSPEDLANILQFEQKETPKILVIEGVYSMEGHIATIPEFLEVIKYQNCFVVVDDAHGVGVLGHGGRGTVDHLGVTESVDIITGSLSKALSSTGGFVAGSKEVIEFLRTHSKQTIFSAGISPCQAACAEAALDILQSEPEHLERLWENTRFYKALLAELNLDTWNSETAAVPIVLGNKEKTYRMWHSLMEKGIFSVMAVSPGVIPGKDMIRTSISARHTREDLEIIAEALTDIAKKL</sequence>
<evidence type="ECO:0000313" key="4">
    <source>
        <dbReference type="EMBL" id="AWT61053.1"/>
    </source>
</evidence>
<dbReference type="GO" id="GO:0030170">
    <property type="term" value="F:pyridoxal phosphate binding"/>
    <property type="evidence" value="ECO:0007669"/>
    <property type="project" value="InterPro"/>
</dbReference>
<dbReference type="InterPro" id="IPR050087">
    <property type="entry name" value="AON_synthase_class-II"/>
</dbReference>
<name>A0A2Z4AFA2_9BACT</name>
<dbReference type="Gene3D" id="3.90.1150.10">
    <property type="entry name" value="Aspartate Aminotransferase, domain 1"/>
    <property type="match status" value="1"/>
</dbReference>
<dbReference type="Proteomes" id="UP000247465">
    <property type="component" value="Chromosome"/>
</dbReference>
<dbReference type="InterPro" id="IPR015421">
    <property type="entry name" value="PyrdxlP-dep_Trfase_major"/>
</dbReference>
<dbReference type="AlphaFoldDB" id="A0A2Z4AFA2"/>
<dbReference type="InterPro" id="IPR004839">
    <property type="entry name" value="Aminotransferase_I/II_large"/>
</dbReference>
<proteinExistence type="predicted"/>
<keyword evidence="4" id="KW-0012">Acyltransferase</keyword>
<evidence type="ECO:0000313" key="5">
    <source>
        <dbReference type="Proteomes" id="UP000247465"/>
    </source>
</evidence>
<organism evidence="4 5">
    <name type="scientific">Candidatus Moanibacter tarae</name>
    <dbReference type="NCBI Taxonomy" id="2200854"/>
    <lineage>
        <taxon>Bacteria</taxon>
        <taxon>Pseudomonadati</taxon>
        <taxon>Verrucomicrobiota</taxon>
        <taxon>Opitutia</taxon>
        <taxon>Puniceicoccales</taxon>
        <taxon>Puniceicoccales incertae sedis</taxon>
        <taxon>Candidatus Moanibacter</taxon>
    </lineage>
</organism>
<dbReference type="SUPFAM" id="SSF53383">
    <property type="entry name" value="PLP-dependent transferases"/>
    <property type="match status" value="1"/>
</dbReference>